<proteinExistence type="predicted"/>
<evidence type="ECO:0000313" key="2">
    <source>
        <dbReference type="Proteomes" id="UP001183414"/>
    </source>
</evidence>
<name>A0ABU2NP89_9ACTN</name>
<evidence type="ECO:0000313" key="1">
    <source>
        <dbReference type="EMBL" id="MDT0378411.1"/>
    </source>
</evidence>
<comment type="caution">
    <text evidence="1">The sequence shown here is derived from an EMBL/GenBank/DDBJ whole genome shotgun (WGS) entry which is preliminary data.</text>
</comment>
<protein>
    <submittedName>
        <fullName evidence="1">Uncharacterized protein</fullName>
    </submittedName>
</protein>
<dbReference type="EMBL" id="JAVREQ010000003">
    <property type="protein sequence ID" value="MDT0378411.1"/>
    <property type="molecule type" value="Genomic_DNA"/>
</dbReference>
<accession>A0ABU2NP89</accession>
<sequence length="63" mass="7262">MSAGTVRIGDHVQTRRGRRPVRVNKMRPLRDGVRLYLADGTTYLVRSRRILRGLRRTDSTQAV</sequence>
<organism evidence="1 2">
    <name type="scientific">Streptomyces hazeniae</name>
    <dbReference type="NCBI Taxonomy" id="3075538"/>
    <lineage>
        <taxon>Bacteria</taxon>
        <taxon>Bacillati</taxon>
        <taxon>Actinomycetota</taxon>
        <taxon>Actinomycetes</taxon>
        <taxon>Kitasatosporales</taxon>
        <taxon>Streptomycetaceae</taxon>
        <taxon>Streptomyces</taxon>
    </lineage>
</organism>
<reference evidence="2" key="1">
    <citation type="submission" date="2023-07" db="EMBL/GenBank/DDBJ databases">
        <title>30 novel species of actinomycetes from the DSMZ collection.</title>
        <authorList>
            <person name="Nouioui I."/>
        </authorList>
    </citation>
    <scope>NUCLEOTIDE SEQUENCE [LARGE SCALE GENOMIC DNA]</scope>
    <source>
        <strain evidence="2">DSM 42041</strain>
    </source>
</reference>
<dbReference type="Proteomes" id="UP001183414">
    <property type="component" value="Unassembled WGS sequence"/>
</dbReference>
<keyword evidence="2" id="KW-1185">Reference proteome</keyword>
<dbReference type="RefSeq" id="WP_311672296.1">
    <property type="nucleotide sequence ID" value="NZ_JAVREQ010000003.1"/>
</dbReference>
<gene>
    <name evidence="1" type="ORF">RM572_06400</name>
</gene>